<gene>
    <name evidence="2" type="ORF">OsJ_34068</name>
</gene>
<dbReference type="AlphaFoldDB" id="B9GAY5"/>
<accession>B9GAY5</accession>
<name>B9GAY5_ORYSJ</name>
<feature type="compositionally biased region" description="Basic and acidic residues" evidence="1">
    <location>
        <begin position="128"/>
        <end position="139"/>
    </location>
</feature>
<dbReference type="EMBL" id="CM000148">
    <property type="protein sequence ID" value="EEE52191.1"/>
    <property type="molecule type" value="Genomic_DNA"/>
</dbReference>
<proteinExistence type="predicted"/>
<evidence type="ECO:0000313" key="2">
    <source>
        <dbReference type="EMBL" id="EEE52191.1"/>
    </source>
</evidence>
<feature type="compositionally biased region" description="Basic residues" evidence="1">
    <location>
        <begin position="89"/>
        <end position="100"/>
    </location>
</feature>
<feature type="region of interest" description="Disordered" evidence="1">
    <location>
        <begin position="45"/>
        <end position="139"/>
    </location>
</feature>
<evidence type="ECO:0000256" key="1">
    <source>
        <dbReference type="SAM" id="MobiDB-lite"/>
    </source>
</evidence>
<dbReference type="Proteomes" id="UP000007752">
    <property type="component" value="Chromosome 11"/>
</dbReference>
<protein>
    <submittedName>
        <fullName evidence="2">Uncharacterized protein</fullName>
    </submittedName>
</protein>
<organism evidence="2">
    <name type="scientific">Oryza sativa subsp. japonica</name>
    <name type="common">Rice</name>
    <dbReference type="NCBI Taxonomy" id="39947"/>
    <lineage>
        <taxon>Eukaryota</taxon>
        <taxon>Viridiplantae</taxon>
        <taxon>Streptophyta</taxon>
        <taxon>Embryophyta</taxon>
        <taxon>Tracheophyta</taxon>
        <taxon>Spermatophyta</taxon>
        <taxon>Magnoliopsida</taxon>
        <taxon>Liliopsida</taxon>
        <taxon>Poales</taxon>
        <taxon>Poaceae</taxon>
        <taxon>BOP clade</taxon>
        <taxon>Oryzoideae</taxon>
        <taxon>Oryzeae</taxon>
        <taxon>Oryzinae</taxon>
        <taxon>Oryza</taxon>
        <taxon>Oryza sativa</taxon>
    </lineage>
</organism>
<reference evidence="2" key="2">
    <citation type="submission" date="2008-12" db="EMBL/GenBank/DDBJ databases">
        <title>Improved gene annotation of the rice (Oryza sativa) genomes.</title>
        <authorList>
            <person name="Wang J."/>
            <person name="Li R."/>
            <person name="Fan W."/>
            <person name="Huang Q."/>
            <person name="Zhang J."/>
            <person name="Zhou Y."/>
            <person name="Hu Y."/>
            <person name="Zi S."/>
            <person name="Li J."/>
            <person name="Ni P."/>
            <person name="Zheng H."/>
            <person name="Zhang Y."/>
            <person name="Zhao M."/>
            <person name="Hao Q."/>
            <person name="McDermott J."/>
            <person name="Samudrala R."/>
            <person name="Kristiansen K."/>
            <person name="Wong G.K.-S."/>
        </authorList>
    </citation>
    <scope>NUCLEOTIDE SEQUENCE</scope>
</reference>
<reference evidence="2" key="1">
    <citation type="journal article" date="2005" name="PLoS Biol.">
        <title>The genomes of Oryza sativa: a history of duplications.</title>
        <authorList>
            <person name="Yu J."/>
            <person name="Wang J."/>
            <person name="Lin W."/>
            <person name="Li S."/>
            <person name="Li H."/>
            <person name="Zhou J."/>
            <person name="Ni P."/>
            <person name="Dong W."/>
            <person name="Hu S."/>
            <person name="Zeng C."/>
            <person name="Zhang J."/>
            <person name="Zhang Y."/>
            <person name="Li R."/>
            <person name="Xu Z."/>
            <person name="Li S."/>
            <person name="Li X."/>
            <person name="Zheng H."/>
            <person name="Cong L."/>
            <person name="Lin L."/>
            <person name="Yin J."/>
            <person name="Geng J."/>
            <person name="Li G."/>
            <person name="Shi J."/>
            <person name="Liu J."/>
            <person name="Lv H."/>
            <person name="Li J."/>
            <person name="Wang J."/>
            <person name="Deng Y."/>
            <person name="Ran L."/>
            <person name="Shi X."/>
            <person name="Wang X."/>
            <person name="Wu Q."/>
            <person name="Li C."/>
            <person name="Ren X."/>
            <person name="Wang J."/>
            <person name="Wang X."/>
            <person name="Li D."/>
            <person name="Liu D."/>
            <person name="Zhang X."/>
            <person name="Ji Z."/>
            <person name="Zhao W."/>
            <person name="Sun Y."/>
            <person name="Zhang Z."/>
            <person name="Bao J."/>
            <person name="Han Y."/>
            <person name="Dong L."/>
            <person name="Ji J."/>
            <person name="Chen P."/>
            <person name="Wu S."/>
            <person name="Liu J."/>
            <person name="Xiao Y."/>
            <person name="Bu D."/>
            <person name="Tan J."/>
            <person name="Yang L."/>
            <person name="Ye C."/>
            <person name="Zhang J."/>
            <person name="Xu J."/>
            <person name="Zhou Y."/>
            <person name="Yu Y."/>
            <person name="Zhang B."/>
            <person name="Zhuang S."/>
            <person name="Wei H."/>
            <person name="Liu B."/>
            <person name="Lei M."/>
            <person name="Yu H."/>
            <person name="Li Y."/>
            <person name="Xu H."/>
            <person name="Wei S."/>
            <person name="He X."/>
            <person name="Fang L."/>
            <person name="Zhang Z."/>
            <person name="Zhang Y."/>
            <person name="Huang X."/>
            <person name="Su Z."/>
            <person name="Tong W."/>
            <person name="Li J."/>
            <person name="Tong Z."/>
            <person name="Li S."/>
            <person name="Ye J."/>
            <person name="Wang L."/>
            <person name="Fang L."/>
            <person name="Lei T."/>
            <person name="Chen C."/>
            <person name="Chen H."/>
            <person name="Xu Z."/>
            <person name="Li H."/>
            <person name="Huang H."/>
            <person name="Zhang F."/>
            <person name="Xu H."/>
            <person name="Li N."/>
            <person name="Zhao C."/>
            <person name="Li S."/>
            <person name="Dong L."/>
            <person name="Huang Y."/>
            <person name="Li L."/>
            <person name="Xi Y."/>
            <person name="Qi Q."/>
            <person name="Li W."/>
            <person name="Zhang B."/>
            <person name="Hu W."/>
            <person name="Zhang Y."/>
            <person name="Tian X."/>
            <person name="Jiao Y."/>
            <person name="Liang X."/>
            <person name="Jin J."/>
            <person name="Gao L."/>
            <person name="Zheng W."/>
            <person name="Hao B."/>
            <person name="Liu S."/>
            <person name="Wang W."/>
            <person name="Yuan L."/>
            <person name="Cao M."/>
            <person name="McDermott J."/>
            <person name="Samudrala R."/>
            <person name="Wang J."/>
            <person name="Wong G.K."/>
            <person name="Yang H."/>
        </authorList>
    </citation>
    <scope>NUCLEOTIDE SEQUENCE [LARGE SCALE GENOMIC DNA]</scope>
</reference>
<feature type="compositionally biased region" description="Low complexity" evidence="1">
    <location>
        <begin position="101"/>
        <end position="121"/>
    </location>
</feature>
<sequence length="139" mass="14796">MLATLFLSSAGVEPSSSTLAPCELVGQRKCDALVKKPKRLGIGIWEGRGKVEGCPRRSSPSSPSQDLEKDEGGGDEKGVLLGEREPTSLHHHHRCHRRYLAARASSSTLATTTGTKPLSTSRKTKSGGRSDGEDDAGRD</sequence>
<feature type="compositionally biased region" description="Basic and acidic residues" evidence="1">
    <location>
        <begin position="66"/>
        <end position="88"/>
    </location>
</feature>